<reference evidence="2 3" key="1">
    <citation type="journal article" date="2018" name="Nat. Ecol. Evol.">
        <title>Pezizomycetes genomes reveal the molecular basis of ectomycorrhizal truffle lifestyle.</title>
        <authorList>
            <person name="Murat C."/>
            <person name="Payen T."/>
            <person name="Noel B."/>
            <person name="Kuo A."/>
            <person name="Morin E."/>
            <person name="Chen J."/>
            <person name="Kohler A."/>
            <person name="Krizsan K."/>
            <person name="Balestrini R."/>
            <person name="Da Silva C."/>
            <person name="Montanini B."/>
            <person name="Hainaut M."/>
            <person name="Levati E."/>
            <person name="Barry K.W."/>
            <person name="Belfiori B."/>
            <person name="Cichocki N."/>
            <person name="Clum A."/>
            <person name="Dockter R.B."/>
            <person name="Fauchery L."/>
            <person name="Guy J."/>
            <person name="Iotti M."/>
            <person name="Le Tacon F."/>
            <person name="Lindquist E.A."/>
            <person name="Lipzen A."/>
            <person name="Malagnac F."/>
            <person name="Mello A."/>
            <person name="Molinier V."/>
            <person name="Miyauchi S."/>
            <person name="Poulain J."/>
            <person name="Riccioni C."/>
            <person name="Rubini A."/>
            <person name="Sitrit Y."/>
            <person name="Splivallo R."/>
            <person name="Traeger S."/>
            <person name="Wang M."/>
            <person name="Zifcakova L."/>
            <person name="Wipf D."/>
            <person name="Zambonelli A."/>
            <person name="Paolocci F."/>
            <person name="Nowrousian M."/>
            <person name="Ottonello S."/>
            <person name="Baldrian P."/>
            <person name="Spatafora J.W."/>
            <person name="Henrissat B."/>
            <person name="Nagy L.G."/>
            <person name="Aury J.M."/>
            <person name="Wincker P."/>
            <person name="Grigoriev I.V."/>
            <person name="Bonfante P."/>
            <person name="Martin F.M."/>
        </authorList>
    </citation>
    <scope>NUCLEOTIDE SEQUENCE [LARGE SCALE GENOMIC DNA]</scope>
    <source>
        <strain evidence="2 3">CCBAS932</strain>
    </source>
</reference>
<dbReference type="PANTHER" id="PTHR28360:SF1">
    <property type="entry name" value="DYNACTIN SUBUNIT 3"/>
    <property type="match status" value="1"/>
</dbReference>
<evidence type="ECO:0000313" key="2">
    <source>
        <dbReference type="EMBL" id="RPB09593.1"/>
    </source>
</evidence>
<dbReference type="Proteomes" id="UP000277580">
    <property type="component" value="Unassembled WGS sequence"/>
</dbReference>
<dbReference type="PANTHER" id="PTHR28360">
    <property type="entry name" value="DYNACTIN SUBUNIT 3"/>
    <property type="match status" value="1"/>
</dbReference>
<evidence type="ECO:0000313" key="3">
    <source>
        <dbReference type="Proteomes" id="UP000277580"/>
    </source>
</evidence>
<dbReference type="OrthoDB" id="5403729at2759"/>
<evidence type="ECO:0000256" key="1">
    <source>
        <dbReference type="SAM" id="Coils"/>
    </source>
</evidence>
<dbReference type="AlphaFoldDB" id="A0A3N4KGC2"/>
<evidence type="ECO:0008006" key="4">
    <source>
        <dbReference type="Google" id="ProtNLM"/>
    </source>
</evidence>
<dbReference type="STRING" id="1392247.A0A3N4KGC2"/>
<dbReference type="InParanoid" id="A0A3N4KGC2"/>
<feature type="coiled-coil region" evidence="1">
    <location>
        <begin position="47"/>
        <end position="74"/>
    </location>
</feature>
<proteinExistence type="predicted"/>
<gene>
    <name evidence="2" type="ORF">P167DRAFT_538438</name>
</gene>
<protein>
    <recommendedName>
        <fullName evidence="4">Nuclear distribution protein RO10</fullName>
    </recommendedName>
</protein>
<dbReference type="EMBL" id="ML119151">
    <property type="protein sequence ID" value="RPB09593.1"/>
    <property type="molecule type" value="Genomic_DNA"/>
</dbReference>
<organism evidence="2 3">
    <name type="scientific">Morchella conica CCBAS932</name>
    <dbReference type="NCBI Taxonomy" id="1392247"/>
    <lineage>
        <taxon>Eukaryota</taxon>
        <taxon>Fungi</taxon>
        <taxon>Dikarya</taxon>
        <taxon>Ascomycota</taxon>
        <taxon>Pezizomycotina</taxon>
        <taxon>Pezizomycetes</taxon>
        <taxon>Pezizales</taxon>
        <taxon>Morchellaceae</taxon>
        <taxon>Morchella</taxon>
    </lineage>
</organism>
<dbReference type="InterPro" id="IPR009991">
    <property type="entry name" value="DCTN3"/>
</dbReference>
<keyword evidence="3" id="KW-1185">Reference proteome</keyword>
<dbReference type="GO" id="GO:0005869">
    <property type="term" value="C:dynactin complex"/>
    <property type="evidence" value="ECO:0007669"/>
    <property type="project" value="InterPro"/>
</dbReference>
<dbReference type="Pfam" id="PF07426">
    <property type="entry name" value="Dynactin_p22"/>
    <property type="match status" value="1"/>
</dbReference>
<accession>A0A3N4KGC2</accession>
<dbReference type="GO" id="GO:0061640">
    <property type="term" value="P:cytoskeleton-dependent cytokinesis"/>
    <property type="evidence" value="ECO:0007669"/>
    <property type="project" value="InterPro"/>
</dbReference>
<name>A0A3N4KGC2_9PEZI</name>
<keyword evidence="1" id="KW-0175">Coiled coil</keyword>
<sequence>MDDSADTIAGETLFALETRLRRLEFVLQGSSEDPIGELHALGGAGQRNSVSARLNALERDLNRLSAKSQTVKDMLNLHANFPEIFKNVHPAIQTSTLSSEEKLSTVLAAAPSFHATSSQLTSIMDTPIPNPSISTDLIALVPRINRVQVVQQAQAKEIAELRKRSAALLEMWYLLGIEGVNECFAEWDERTLAVDKLLSRKIKAAENS</sequence>